<feature type="transmembrane region" description="Helical" evidence="2">
    <location>
        <begin position="14"/>
        <end position="36"/>
    </location>
</feature>
<dbReference type="RefSeq" id="XP_638065.1">
    <property type="nucleotide sequence ID" value="XM_632973.1"/>
</dbReference>
<dbReference type="dictyBase" id="DDB_G0285739"/>
<accession>Q54N78</accession>
<sequence length="332" mass="37498">MGRMYWNKRILHRYIAYTIILPLMTTMITGLLYKILRDGFGIPKEKVSFLMKIHQMSWLFENSEVVYTFLLMILCVALVVFGYSMIYNPLFGSRTGKLTSRSRWIPQSMREYHHRYGSVIFFLLLFMALTGGIYRFCRNAIGMEKSTVGFLLNLHHLSYLPNWLSVFWIIFVFFSLLSISISGTRLLPIVHNLFQNSNSYQILSSGNNNNNNTNNNNNNNNNIASGSGSGGSSGSTSIGINDNSPINKNINNNIIDNISIDNNNNNINNINNSINSSDGGNSIVNSNSIDDLSESINISNNDNENDNLFRPILGNNNNNNNNNNSDRLESMD</sequence>
<keyword evidence="4" id="KW-1185">Reference proteome</keyword>
<feature type="compositionally biased region" description="Low complexity" evidence="1">
    <location>
        <begin position="205"/>
        <end position="226"/>
    </location>
</feature>
<dbReference type="GeneID" id="8625111"/>
<feature type="transmembrane region" description="Helical" evidence="2">
    <location>
        <begin position="156"/>
        <end position="177"/>
    </location>
</feature>
<feature type="transmembrane region" description="Helical" evidence="2">
    <location>
        <begin position="116"/>
        <end position="136"/>
    </location>
</feature>
<evidence type="ECO:0000313" key="4">
    <source>
        <dbReference type="Proteomes" id="UP000002195"/>
    </source>
</evidence>
<dbReference type="OMA" id="MREYHHR"/>
<proteinExistence type="predicted"/>
<dbReference type="PaxDb" id="44689-DDB0218718"/>
<feature type="region of interest" description="Disordered" evidence="1">
    <location>
        <begin position="310"/>
        <end position="332"/>
    </location>
</feature>
<feature type="transmembrane region" description="Helical" evidence="2">
    <location>
        <begin position="65"/>
        <end position="87"/>
    </location>
</feature>
<dbReference type="InParanoid" id="Q54N78"/>
<feature type="compositionally biased region" description="Low complexity" evidence="1">
    <location>
        <begin position="315"/>
        <end position="324"/>
    </location>
</feature>
<dbReference type="HOGENOM" id="CLU_837902_0_0_1"/>
<dbReference type="SMR" id="Q54N78"/>
<reference evidence="3 4" key="1">
    <citation type="journal article" date="2005" name="Nature">
        <title>The genome of the social amoeba Dictyostelium discoideum.</title>
        <authorList>
            <consortium name="The Dictyostelium discoideum Sequencing Consortium"/>
            <person name="Eichinger L."/>
            <person name="Pachebat J.A."/>
            <person name="Glockner G."/>
            <person name="Rajandream M.A."/>
            <person name="Sucgang R."/>
            <person name="Berriman M."/>
            <person name="Song J."/>
            <person name="Olsen R."/>
            <person name="Szafranski K."/>
            <person name="Xu Q."/>
            <person name="Tunggal B."/>
            <person name="Kummerfeld S."/>
            <person name="Madera M."/>
            <person name="Konfortov B.A."/>
            <person name="Rivero F."/>
            <person name="Bankier A.T."/>
            <person name="Lehmann R."/>
            <person name="Hamlin N."/>
            <person name="Davies R."/>
            <person name="Gaudet P."/>
            <person name="Fey P."/>
            <person name="Pilcher K."/>
            <person name="Chen G."/>
            <person name="Saunders D."/>
            <person name="Sodergren E."/>
            <person name="Davis P."/>
            <person name="Kerhornou A."/>
            <person name="Nie X."/>
            <person name="Hall N."/>
            <person name="Anjard C."/>
            <person name="Hemphill L."/>
            <person name="Bason N."/>
            <person name="Farbrother P."/>
            <person name="Desany B."/>
            <person name="Just E."/>
            <person name="Morio T."/>
            <person name="Rost R."/>
            <person name="Churcher C."/>
            <person name="Cooper J."/>
            <person name="Haydock S."/>
            <person name="van Driessche N."/>
            <person name="Cronin A."/>
            <person name="Goodhead I."/>
            <person name="Muzny D."/>
            <person name="Mourier T."/>
            <person name="Pain A."/>
            <person name="Lu M."/>
            <person name="Harper D."/>
            <person name="Lindsay R."/>
            <person name="Hauser H."/>
            <person name="James K."/>
            <person name="Quiles M."/>
            <person name="Madan Babu M."/>
            <person name="Saito T."/>
            <person name="Buchrieser C."/>
            <person name="Wardroper A."/>
            <person name="Felder M."/>
            <person name="Thangavelu M."/>
            <person name="Johnson D."/>
            <person name="Knights A."/>
            <person name="Loulseged H."/>
            <person name="Mungall K."/>
            <person name="Oliver K."/>
            <person name="Price C."/>
            <person name="Quail M.A."/>
            <person name="Urushihara H."/>
            <person name="Hernandez J."/>
            <person name="Rabbinowitsch E."/>
            <person name="Steffen D."/>
            <person name="Sanders M."/>
            <person name="Ma J."/>
            <person name="Kohara Y."/>
            <person name="Sharp S."/>
            <person name="Simmonds M."/>
            <person name="Spiegler S."/>
            <person name="Tivey A."/>
            <person name="Sugano S."/>
            <person name="White B."/>
            <person name="Walker D."/>
            <person name="Woodward J."/>
            <person name="Winckler T."/>
            <person name="Tanaka Y."/>
            <person name="Shaulsky G."/>
            <person name="Schleicher M."/>
            <person name="Weinstock G."/>
            <person name="Rosenthal A."/>
            <person name="Cox E.C."/>
            <person name="Chisholm R.L."/>
            <person name="Gibbs R."/>
            <person name="Loomis W.F."/>
            <person name="Platzer M."/>
            <person name="Kay R.R."/>
            <person name="Williams J."/>
            <person name="Dear P.H."/>
            <person name="Noegel A.A."/>
            <person name="Barrell B."/>
            <person name="Kuspa A."/>
        </authorList>
    </citation>
    <scope>NUCLEOTIDE SEQUENCE [LARGE SCALE GENOMIC DNA]</scope>
    <source>
        <strain evidence="3 4">AX4</strain>
    </source>
</reference>
<keyword evidence="2" id="KW-1133">Transmembrane helix</keyword>
<feature type="region of interest" description="Disordered" evidence="1">
    <location>
        <begin position="205"/>
        <end position="236"/>
    </location>
</feature>
<organism evidence="3 4">
    <name type="scientific">Dictyostelium discoideum</name>
    <name type="common">Social amoeba</name>
    <dbReference type="NCBI Taxonomy" id="44689"/>
    <lineage>
        <taxon>Eukaryota</taxon>
        <taxon>Amoebozoa</taxon>
        <taxon>Evosea</taxon>
        <taxon>Eumycetozoa</taxon>
        <taxon>Dictyostelia</taxon>
        <taxon>Dictyosteliales</taxon>
        <taxon>Dictyosteliaceae</taxon>
        <taxon>Dictyostelium</taxon>
    </lineage>
</organism>
<evidence type="ECO:0000256" key="2">
    <source>
        <dbReference type="SAM" id="Phobius"/>
    </source>
</evidence>
<dbReference type="Proteomes" id="UP000002195">
    <property type="component" value="Unassembled WGS sequence"/>
</dbReference>
<evidence type="ECO:0000256" key="1">
    <source>
        <dbReference type="SAM" id="MobiDB-lite"/>
    </source>
</evidence>
<dbReference type="eggNOG" id="ENOG502RCFQ">
    <property type="taxonomic scope" value="Eukaryota"/>
</dbReference>
<dbReference type="KEGG" id="ddi:DDB_G0285739"/>
<keyword evidence="2" id="KW-0472">Membrane</keyword>
<protein>
    <submittedName>
        <fullName evidence="3">Uncharacterized protein</fullName>
    </submittedName>
</protein>
<comment type="caution">
    <text evidence="3">The sequence shown here is derived from an EMBL/GenBank/DDBJ whole genome shotgun (WGS) entry which is preliminary data.</text>
</comment>
<name>Q54N78_DICDI</name>
<dbReference type="EMBL" id="AAFI02000079">
    <property type="protein sequence ID" value="EAL64707.1"/>
    <property type="molecule type" value="Genomic_DNA"/>
</dbReference>
<evidence type="ECO:0000313" key="3">
    <source>
        <dbReference type="EMBL" id="EAL64707.1"/>
    </source>
</evidence>
<keyword evidence="2" id="KW-0812">Transmembrane</keyword>
<dbReference type="VEuPathDB" id="AmoebaDB:DDB_G0285739"/>
<gene>
    <name evidence="3" type="ORF">DDB_G0285739</name>
</gene>
<dbReference type="AlphaFoldDB" id="Q54N78"/>